<gene>
    <name evidence="1" type="ORF">K0M31_004932</name>
</gene>
<sequence>MKQRHRRRIDNVLQRIHLDGEDERRRFRVQRFDHWSYPACINDAYVQFGGPQFLALLILSSKEKVRECERKRRSFPANGNARKNAMDVRSKKRTLAGEAVLSFRSGNQNIPDRRIRGKRSARNITHTHTHTHAHTHTHTHTKADFTVGEMLMKRER</sequence>
<proteinExistence type="predicted"/>
<evidence type="ECO:0000313" key="1">
    <source>
        <dbReference type="EMBL" id="KAK1126305.1"/>
    </source>
</evidence>
<protein>
    <submittedName>
        <fullName evidence="1">Uncharacterized protein</fullName>
    </submittedName>
</protein>
<evidence type="ECO:0000313" key="2">
    <source>
        <dbReference type="Proteomes" id="UP001177670"/>
    </source>
</evidence>
<keyword evidence="2" id="KW-1185">Reference proteome</keyword>
<organism evidence="1 2">
    <name type="scientific">Melipona bicolor</name>
    <dbReference type="NCBI Taxonomy" id="60889"/>
    <lineage>
        <taxon>Eukaryota</taxon>
        <taxon>Metazoa</taxon>
        <taxon>Ecdysozoa</taxon>
        <taxon>Arthropoda</taxon>
        <taxon>Hexapoda</taxon>
        <taxon>Insecta</taxon>
        <taxon>Pterygota</taxon>
        <taxon>Neoptera</taxon>
        <taxon>Endopterygota</taxon>
        <taxon>Hymenoptera</taxon>
        <taxon>Apocrita</taxon>
        <taxon>Aculeata</taxon>
        <taxon>Apoidea</taxon>
        <taxon>Anthophila</taxon>
        <taxon>Apidae</taxon>
        <taxon>Melipona</taxon>
    </lineage>
</organism>
<dbReference type="EMBL" id="JAHYIQ010000014">
    <property type="protein sequence ID" value="KAK1126305.1"/>
    <property type="molecule type" value="Genomic_DNA"/>
</dbReference>
<dbReference type="AlphaFoldDB" id="A0AA40FWC1"/>
<dbReference type="Proteomes" id="UP001177670">
    <property type="component" value="Unassembled WGS sequence"/>
</dbReference>
<name>A0AA40FWC1_9HYME</name>
<accession>A0AA40FWC1</accession>
<reference evidence="1" key="1">
    <citation type="submission" date="2021-10" db="EMBL/GenBank/DDBJ databases">
        <title>Melipona bicolor Genome sequencing and assembly.</title>
        <authorList>
            <person name="Araujo N.S."/>
            <person name="Arias M.C."/>
        </authorList>
    </citation>
    <scope>NUCLEOTIDE SEQUENCE</scope>
    <source>
        <strain evidence="1">USP_2M_L1-L4_2017</strain>
        <tissue evidence="1">Whole body</tissue>
    </source>
</reference>
<comment type="caution">
    <text evidence="1">The sequence shown here is derived from an EMBL/GenBank/DDBJ whole genome shotgun (WGS) entry which is preliminary data.</text>
</comment>